<gene>
    <name evidence="1" type="ORF">HMPREF1318_0453</name>
</gene>
<proteinExistence type="predicted"/>
<dbReference type="EMBL" id="AKFT01000105">
    <property type="protein sequence ID" value="EJF44673.1"/>
    <property type="molecule type" value="Genomic_DNA"/>
</dbReference>
<comment type="caution">
    <text evidence="1">The sequence shown here is derived from an EMBL/GenBank/DDBJ whole genome shotgun (WGS) entry which is preliminary data.</text>
</comment>
<dbReference type="RefSeq" id="WP_008731386.1">
    <property type="nucleotide sequence ID" value="NZ_AKFT01000105.1"/>
</dbReference>
<keyword evidence="2" id="KW-1185">Reference proteome</keyword>
<dbReference type="AlphaFoldDB" id="J1HGS0"/>
<dbReference type="eggNOG" id="ENOG5031HK2">
    <property type="taxonomic scope" value="Bacteria"/>
</dbReference>
<dbReference type="OrthoDB" id="3254024at2"/>
<dbReference type="InterPro" id="IPR046268">
    <property type="entry name" value="DUF6301"/>
</dbReference>
<dbReference type="PATRIC" id="fig|1125718.3.peg.1354"/>
<evidence type="ECO:0000313" key="2">
    <source>
        <dbReference type="Proteomes" id="UP000002941"/>
    </source>
</evidence>
<sequence length="169" mass="19062">MTDFLVLPVQEAVAWLRAWTDHSWPMTLQEAFTIRDHLGWKPAPDDGRFFTTKLATDGQEDGSIDRVDDHGVPGVDFPLSSRALPPQWPQAAPLTRAAYPQYIQALTTLWGPGQDKGERDGVKEHRWVLPNQVSVAITGQDGLINAHVHSPHETQAYELETYYKEKGYE</sequence>
<evidence type="ECO:0000313" key="1">
    <source>
        <dbReference type="EMBL" id="EJF44673.1"/>
    </source>
</evidence>
<organism evidence="1 2">
    <name type="scientific">Actinomyces massiliensis F0489</name>
    <dbReference type="NCBI Taxonomy" id="1125718"/>
    <lineage>
        <taxon>Bacteria</taxon>
        <taxon>Bacillati</taxon>
        <taxon>Actinomycetota</taxon>
        <taxon>Actinomycetes</taxon>
        <taxon>Actinomycetales</taxon>
        <taxon>Actinomycetaceae</taxon>
        <taxon>Actinomyces</taxon>
    </lineage>
</organism>
<reference evidence="1 2" key="1">
    <citation type="submission" date="2012-05" db="EMBL/GenBank/DDBJ databases">
        <authorList>
            <person name="Harkins D.M."/>
            <person name="Madupu R."/>
            <person name="Durkin A.S."/>
            <person name="Torralba M."/>
            <person name="Methe B."/>
            <person name="Sutton G.G."/>
            <person name="Nelson K.E."/>
        </authorList>
    </citation>
    <scope>NUCLEOTIDE SEQUENCE [LARGE SCALE GENOMIC DNA]</scope>
    <source>
        <strain evidence="1 2">F0489</strain>
    </source>
</reference>
<dbReference type="Pfam" id="PF19818">
    <property type="entry name" value="DUF6301"/>
    <property type="match status" value="1"/>
</dbReference>
<name>J1HGS0_9ACTO</name>
<dbReference type="Proteomes" id="UP000002941">
    <property type="component" value="Unassembled WGS sequence"/>
</dbReference>
<protein>
    <submittedName>
        <fullName evidence="1">Uncharacterized protein</fullName>
    </submittedName>
</protein>
<accession>J1HGS0</accession>